<evidence type="ECO:0000256" key="3">
    <source>
        <dbReference type="ARBA" id="ARBA00011019"/>
    </source>
</evidence>
<organism evidence="9 10">
    <name type="scientific">Rhodotorula diobovata</name>
    <dbReference type="NCBI Taxonomy" id="5288"/>
    <lineage>
        <taxon>Eukaryota</taxon>
        <taxon>Fungi</taxon>
        <taxon>Dikarya</taxon>
        <taxon>Basidiomycota</taxon>
        <taxon>Pucciniomycotina</taxon>
        <taxon>Microbotryomycetes</taxon>
        <taxon>Sporidiobolales</taxon>
        <taxon>Sporidiobolaceae</taxon>
        <taxon>Rhodotorula</taxon>
    </lineage>
</organism>
<evidence type="ECO:0000256" key="7">
    <source>
        <dbReference type="RuleBase" id="RU361210"/>
    </source>
</evidence>
<comment type="subcellular location">
    <subcellularLocation>
        <location evidence="2 7">Cytoplasm</location>
    </subcellularLocation>
</comment>
<dbReference type="PANTHER" id="PTHR10012">
    <property type="entry name" value="SERINE/THREONINE-PROTEIN PHOSPHATASE 2A REGULATORY SUBUNIT B"/>
    <property type="match status" value="1"/>
</dbReference>
<evidence type="ECO:0000256" key="5">
    <source>
        <dbReference type="ARBA" id="ARBA00023110"/>
    </source>
</evidence>
<dbReference type="SUPFAM" id="SSF140984">
    <property type="entry name" value="PTPA-like"/>
    <property type="match status" value="1"/>
</dbReference>
<dbReference type="GO" id="GO:0003755">
    <property type="term" value="F:peptidyl-prolyl cis-trans isomerase activity"/>
    <property type="evidence" value="ECO:0007669"/>
    <property type="project" value="UniProtKB-KW"/>
</dbReference>
<protein>
    <recommendedName>
        <fullName evidence="7">Serine/threonine-protein phosphatase 2A activator</fullName>
        <ecNumber evidence="7">5.2.1.8</ecNumber>
    </recommendedName>
    <alternativeName>
        <fullName evidence="7">Phosphotyrosyl phosphatase activator</fullName>
    </alternativeName>
</protein>
<dbReference type="GO" id="GO:0007052">
    <property type="term" value="P:mitotic spindle organization"/>
    <property type="evidence" value="ECO:0007669"/>
    <property type="project" value="TreeGrafter"/>
</dbReference>
<dbReference type="PANTHER" id="PTHR10012:SF0">
    <property type="entry name" value="SERINE_THREONINE-PROTEIN PHOSPHATASE 2A ACTIVATOR"/>
    <property type="match status" value="1"/>
</dbReference>
<dbReference type="GO" id="GO:0005737">
    <property type="term" value="C:cytoplasm"/>
    <property type="evidence" value="ECO:0007669"/>
    <property type="project" value="UniProtKB-SubCell"/>
</dbReference>
<dbReference type="EC" id="5.2.1.8" evidence="7"/>
<dbReference type="Proteomes" id="UP000311382">
    <property type="component" value="Unassembled WGS sequence"/>
</dbReference>
<evidence type="ECO:0000256" key="1">
    <source>
        <dbReference type="ARBA" id="ARBA00000971"/>
    </source>
</evidence>
<reference evidence="9 10" key="1">
    <citation type="submission" date="2019-03" db="EMBL/GenBank/DDBJ databases">
        <title>Rhodosporidium diobovatum UCD-FST 08-225 genome sequencing, assembly, and annotation.</title>
        <authorList>
            <person name="Fakankun I.U."/>
            <person name="Fristensky B."/>
            <person name="Levin D.B."/>
        </authorList>
    </citation>
    <scope>NUCLEOTIDE SEQUENCE [LARGE SCALE GENOMIC DNA]</scope>
    <source>
        <strain evidence="9 10">UCD-FST 08-225</strain>
    </source>
</reference>
<feature type="region of interest" description="Disordered" evidence="8">
    <location>
        <begin position="1"/>
        <end position="39"/>
    </location>
</feature>
<keyword evidence="4 7" id="KW-0963">Cytoplasm</keyword>
<feature type="region of interest" description="Disordered" evidence="8">
    <location>
        <begin position="344"/>
        <end position="413"/>
    </location>
</feature>
<feature type="region of interest" description="Disordered" evidence="8">
    <location>
        <begin position="428"/>
        <end position="466"/>
    </location>
</feature>
<comment type="caution">
    <text evidence="9">The sequence shown here is derived from an EMBL/GenBank/DDBJ whole genome shotgun (WGS) entry which is preliminary data.</text>
</comment>
<feature type="compositionally biased region" description="Basic and acidic residues" evidence="8">
    <location>
        <begin position="344"/>
        <end position="356"/>
    </location>
</feature>
<comment type="catalytic activity">
    <reaction evidence="1 7">
        <text>[protein]-peptidylproline (omega=180) = [protein]-peptidylproline (omega=0)</text>
        <dbReference type="Rhea" id="RHEA:16237"/>
        <dbReference type="Rhea" id="RHEA-COMP:10747"/>
        <dbReference type="Rhea" id="RHEA-COMP:10748"/>
        <dbReference type="ChEBI" id="CHEBI:83833"/>
        <dbReference type="ChEBI" id="CHEBI:83834"/>
        <dbReference type="EC" id="5.2.1.8"/>
    </reaction>
</comment>
<feature type="compositionally biased region" description="Low complexity" evidence="8">
    <location>
        <begin position="17"/>
        <end position="29"/>
    </location>
</feature>
<dbReference type="Pfam" id="PF03095">
    <property type="entry name" value="PTPA"/>
    <property type="match status" value="1"/>
</dbReference>
<feature type="region of interest" description="Disordered" evidence="8">
    <location>
        <begin position="507"/>
        <end position="526"/>
    </location>
</feature>
<comment type="similarity">
    <text evidence="3 7">Belongs to the PTPA-type PPIase family.</text>
</comment>
<keyword evidence="10" id="KW-1185">Reference proteome</keyword>
<feature type="compositionally biased region" description="Low complexity" evidence="8">
    <location>
        <begin position="452"/>
        <end position="462"/>
    </location>
</feature>
<dbReference type="OrthoDB" id="16120at2759"/>
<dbReference type="GO" id="GO:0000159">
    <property type="term" value="C:protein phosphatase type 2A complex"/>
    <property type="evidence" value="ECO:0007669"/>
    <property type="project" value="TreeGrafter"/>
</dbReference>
<evidence type="ECO:0000256" key="8">
    <source>
        <dbReference type="SAM" id="MobiDB-lite"/>
    </source>
</evidence>
<evidence type="ECO:0000256" key="4">
    <source>
        <dbReference type="ARBA" id="ARBA00022490"/>
    </source>
</evidence>
<dbReference type="GO" id="GO:0008160">
    <property type="term" value="F:protein tyrosine phosphatase activator activity"/>
    <property type="evidence" value="ECO:0007669"/>
    <property type="project" value="TreeGrafter"/>
</dbReference>
<dbReference type="InterPro" id="IPR037218">
    <property type="entry name" value="PTPA_sf"/>
</dbReference>
<feature type="compositionally biased region" description="Pro residues" evidence="8">
    <location>
        <begin position="7"/>
        <end position="16"/>
    </location>
</feature>
<dbReference type="AlphaFoldDB" id="A0A5C5FYM7"/>
<accession>A0A5C5FYM7</accession>
<sequence length="526" mass="56181">MQSAIPGLPPAPPLVPPLSLSPSPSSSDPPTSPRTPRRRIFTDADLAPWFRSEAYDHVQATILRLTAAVVGHPNEDECLESQATRTLVRFLRDARNRIAQVPLQTSPQRFGNKAFRDWLVGVDEAEPALQQELLSLAPDLPDPLRAAVGPDLRFHLLASFGSAPRLDYGTGHELSFVAFLVCLLRARVFREEDERALVVRVFAEYIETVREVQRVFRLEPAGSKGVWGLDDHQHLVYLFGAAQLVGHPTLRPSSILSSPSSLAAHARSYLLLSSILHIHTLKRGPFHEHSPLLHQIATTVPSFPKVAKGLWEMYRAEVLAKVPVVQHCRFGDVVLRWVDAETREELPSSGDGRAEGEEGEDGTDAVSAGSAGGNGAAQGITPAPWAASSPGSTVAPSVGSVRPLPPPSRLGLSTTTSSAAFACRQRPSTFPLPLTSDPAPGTTSFQPPPLFPSRAPSSSGGPADRRALSTVADQGGAAAASSPFGVLPRVGLGTSMLQERDAVLEAEADAQEAVGRSSGTRAPWAQ</sequence>
<keyword evidence="6 7" id="KW-0413">Isomerase</keyword>
<dbReference type="InterPro" id="IPR004327">
    <property type="entry name" value="Phstyr_phstse_ac"/>
</dbReference>
<dbReference type="GO" id="GO:0005634">
    <property type="term" value="C:nucleus"/>
    <property type="evidence" value="ECO:0007669"/>
    <property type="project" value="TreeGrafter"/>
</dbReference>
<name>A0A5C5FYM7_9BASI</name>
<keyword evidence="5 7" id="KW-0697">Rotamase</keyword>
<dbReference type="InterPro" id="IPR043170">
    <property type="entry name" value="PTPA_C_lid"/>
</dbReference>
<proteinExistence type="inferred from homology"/>
<evidence type="ECO:0000256" key="6">
    <source>
        <dbReference type="ARBA" id="ARBA00023235"/>
    </source>
</evidence>
<dbReference type="EMBL" id="SOZI01000058">
    <property type="protein sequence ID" value="TNY20791.1"/>
    <property type="molecule type" value="Genomic_DNA"/>
</dbReference>
<comment type="function">
    <text evidence="7">PPIases accelerate the folding of proteins. It catalyzes the cis-trans isomerization of proline imidic peptide bonds in oligopeptides.</text>
</comment>
<evidence type="ECO:0000313" key="9">
    <source>
        <dbReference type="EMBL" id="TNY20791.1"/>
    </source>
</evidence>
<dbReference type="CDD" id="cd04087">
    <property type="entry name" value="PTPA"/>
    <property type="match status" value="1"/>
</dbReference>
<evidence type="ECO:0000313" key="10">
    <source>
        <dbReference type="Proteomes" id="UP000311382"/>
    </source>
</evidence>
<dbReference type="Gene3D" id="1.20.120.1150">
    <property type="match status" value="1"/>
</dbReference>
<dbReference type="STRING" id="5288.A0A5C5FYM7"/>
<gene>
    <name evidence="9" type="ORF">DMC30DRAFT_235927</name>
</gene>
<evidence type="ECO:0000256" key="2">
    <source>
        <dbReference type="ARBA" id="ARBA00004496"/>
    </source>
</evidence>